<name>A0A4Y2FPP4_ARAVE</name>
<gene>
    <name evidence="1" type="ORF">AVEN_88615_1</name>
</gene>
<evidence type="ECO:0000313" key="1">
    <source>
        <dbReference type="EMBL" id="GBM43017.1"/>
    </source>
</evidence>
<comment type="caution">
    <text evidence="1">The sequence shown here is derived from an EMBL/GenBank/DDBJ whole genome shotgun (WGS) entry which is preliminary data.</text>
</comment>
<dbReference type="Proteomes" id="UP000499080">
    <property type="component" value="Unassembled WGS sequence"/>
</dbReference>
<keyword evidence="2" id="KW-1185">Reference proteome</keyword>
<dbReference type="EMBL" id="BGPR01001013">
    <property type="protein sequence ID" value="GBM43017.1"/>
    <property type="molecule type" value="Genomic_DNA"/>
</dbReference>
<accession>A0A4Y2FPP4</accession>
<sequence>MHKPQMKQMPLDSTPKYQIVLNKAFCINNTHCFCRWNDGCYSREPLTLALSLVGLQQVSVGELAWNCTEGKRKPNQSELFERVEP</sequence>
<proteinExistence type="predicted"/>
<protein>
    <submittedName>
        <fullName evidence="1">Uncharacterized protein</fullName>
    </submittedName>
</protein>
<dbReference type="AlphaFoldDB" id="A0A4Y2FPP4"/>
<reference evidence="1 2" key="1">
    <citation type="journal article" date="2019" name="Sci. Rep.">
        <title>Orb-weaving spider Araneus ventricosus genome elucidates the spidroin gene catalogue.</title>
        <authorList>
            <person name="Kono N."/>
            <person name="Nakamura H."/>
            <person name="Ohtoshi R."/>
            <person name="Moran D.A.P."/>
            <person name="Shinohara A."/>
            <person name="Yoshida Y."/>
            <person name="Fujiwara M."/>
            <person name="Mori M."/>
            <person name="Tomita M."/>
            <person name="Arakawa K."/>
        </authorList>
    </citation>
    <scope>NUCLEOTIDE SEQUENCE [LARGE SCALE GENOMIC DNA]</scope>
</reference>
<evidence type="ECO:0000313" key="2">
    <source>
        <dbReference type="Proteomes" id="UP000499080"/>
    </source>
</evidence>
<organism evidence="1 2">
    <name type="scientific">Araneus ventricosus</name>
    <name type="common">Orbweaver spider</name>
    <name type="synonym">Epeira ventricosa</name>
    <dbReference type="NCBI Taxonomy" id="182803"/>
    <lineage>
        <taxon>Eukaryota</taxon>
        <taxon>Metazoa</taxon>
        <taxon>Ecdysozoa</taxon>
        <taxon>Arthropoda</taxon>
        <taxon>Chelicerata</taxon>
        <taxon>Arachnida</taxon>
        <taxon>Araneae</taxon>
        <taxon>Araneomorphae</taxon>
        <taxon>Entelegynae</taxon>
        <taxon>Araneoidea</taxon>
        <taxon>Araneidae</taxon>
        <taxon>Araneus</taxon>
    </lineage>
</organism>